<evidence type="ECO:0000259" key="5">
    <source>
        <dbReference type="PROSITE" id="PS50110"/>
    </source>
</evidence>
<dbReference type="CDD" id="cd06170">
    <property type="entry name" value="LuxR_C_like"/>
    <property type="match status" value="1"/>
</dbReference>
<evidence type="ECO:0000313" key="7">
    <source>
        <dbReference type="Proteomes" id="UP000346198"/>
    </source>
</evidence>
<dbReference type="InterPro" id="IPR039420">
    <property type="entry name" value="WalR-like"/>
</dbReference>
<organism evidence="6 7">
    <name type="scientific">Pontiella sulfatireligans</name>
    <dbReference type="NCBI Taxonomy" id="2750658"/>
    <lineage>
        <taxon>Bacteria</taxon>
        <taxon>Pseudomonadati</taxon>
        <taxon>Kiritimatiellota</taxon>
        <taxon>Kiritimatiellia</taxon>
        <taxon>Kiritimatiellales</taxon>
        <taxon>Pontiellaceae</taxon>
        <taxon>Pontiella</taxon>
    </lineage>
</organism>
<dbReference type="InterPro" id="IPR000792">
    <property type="entry name" value="Tscrpt_reg_LuxR_C"/>
</dbReference>
<evidence type="ECO:0000256" key="2">
    <source>
        <dbReference type="ARBA" id="ARBA00023125"/>
    </source>
</evidence>
<dbReference type="InterPro" id="IPR058245">
    <property type="entry name" value="NreC/VraR/RcsB-like_REC"/>
</dbReference>
<evidence type="ECO:0000256" key="1">
    <source>
        <dbReference type="ARBA" id="ARBA00022553"/>
    </source>
</evidence>
<feature type="modified residue" description="4-aspartylphosphate" evidence="3">
    <location>
        <position position="60"/>
    </location>
</feature>
<dbReference type="SUPFAM" id="SSF46894">
    <property type="entry name" value="C-terminal effector domain of the bipartite response regulators"/>
    <property type="match status" value="1"/>
</dbReference>
<dbReference type="PRINTS" id="PR00038">
    <property type="entry name" value="HTHLUXR"/>
</dbReference>
<dbReference type="PROSITE" id="PS50043">
    <property type="entry name" value="HTH_LUXR_2"/>
    <property type="match status" value="1"/>
</dbReference>
<evidence type="ECO:0000256" key="3">
    <source>
        <dbReference type="PROSITE-ProRule" id="PRU00169"/>
    </source>
</evidence>
<dbReference type="Pfam" id="PF00072">
    <property type="entry name" value="Response_reg"/>
    <property type="match status" value="1"/>
</dbReference>
<evidence type="ECO:0000313" key="6">
    <source>
        <dbReference type="EMBL" id="VGO19322.1"/>
    </source>
</evidence>
<sequence length="214" mass="23899">MAETIRIAIIEDNKNYAVSLEKMLLISEGLSCSVIYRSAEECMDNMYGDELIRTDIILLDLQLPGKSGLMLAPILRQNYPDTGILVLTQNDDYLATLEAIRLGAAGYILKRSSIADIRNAIREVYEGGCVIDPQLSRLVLNALDSTDFPKKNPLTKRERQVLELLAMGYIKKEVADKLNLSYRTITQYSEIIYKKLQVPNTTAAVAAAIRKGLI</sequence>
<dbReference type="InterPro" id="IPR001789">
    <property type="entry name" value="Sig_transdc_resp-reg_receiver"/>
</dbReference>
<dbReference type="Gene3D" id="3.40.50.2300">
    <property type="match status" value="1"/>
</dbReference>
<gene>
    <name evidence="6" type="primary">nreC_1</name>
    <name evidence="6" type="ORF">SCARR_01380</name>
</gene>
<keyword evidence="7" id="KW-1185">Reference proteome</keyword>
<dbReference type="AlphaFoldDB" id="A0A6C2UGI3"/>
<accession>A0A6C2UGI3</accession>
<dbReference type="PROSITE" id="PS50110">
    <property type="entry name" value="RESPONSE_REGULATORY"/>
    <property type="match status" value="1"/>
</dbReference>
<dbReference type="InterPro" id="IPR011006">
    <property type="entry name" value="CheY-like_superfamily"/>
</dbReference>
<dbReference type="GO" id="GO:0000160">
    <property type="term" value="P:phosphorelay signal transduction system"/>
    <property type="evidence" value="ECO:0007669"/>
    <property type="project" value="InterPro"/>
</dbReference>
<keyword evidence="2" id="KW-0238">DNA-binding</keyword>
<dbReference type="Proteomes" id="UP000346198">
    <property type="component" value="Unassembled WGS sequence"/>
</dbReference>
<dbReference type="PANTHER" id="PTHR43214">
    <property type="entry name" value="TWO-COMPONENT RESPONSE REGULATOR"/>
    <property type="match status" value="1"/>
</dbReference>
<keyword evidence="1 3" id="KW-0597">Phosphoprotein</keyword>
<dbReference type="PANTHER" id="PTHR43214:SF42">
    <property type="entry name" value="TRANSCRIPTIONAL REGULATORY PROTEIN DESR"/>
    <property type="match status" value="1"/>
</dbReference>
<evidence type="ECO:0000259" key="4">
    <source>
        <dbReference type="PROSITE" id="PS50043"/>
    </source>
</evidence>
<dbReference type="SMART" id="SM00421">
    <property type="entry name" value="HTH_LUXR"/>
    <property type="match status" value="1"/>
</dbReference>
<dbReference type="InterPro" id="IPR016032">
    <property type="entry name" value="Sig_transdc_resp-reg_C-effctor"/>
</dbReference>
<dbReference type="RefSeq" id="WP_136060735.1">
    <property type="nucleotide sequence ID" value="NZ_CAAHFH010000001.1"/>
</dbReference>
<feature type="domain" description="HTH luxR-type" evidence="4">
    <location>
        <begin position="147"/>
        <end position="212"/>
    </location>
</feature>
<dbReference type="GO" id="GO:0003677">
    <property type="term" value="F:DNA binding"/>
    <property type="evidence" value="ECO:0007669"/>
    <property type="project" value="UniProtKB-KW"/>
</dbReference>
<name>A0A6C2UGI3_9BACT</name>
<reference evidence="6 7" key="1">
    <citation type="submission" date="2019-04" db="EMBL/GenBank/DDBJ databases">
        <authorList>
            <person name="Van Vliet M D."/>
        </authorList>
    </citation>
    <scope>NUCLEOTIDE SEQUENCE [LARGE SCALE GENOMIC DNA]</scope>
    <source>
        <strain evidence="6 7">F21</strain>
    </source>
</reference>
<feature type="domain" description="Response regulatory" evidence="5">
    <location>
        <begin position="6"/>
        <end position="125"/>
    </location>
</feature>
<dbReference type="CDD" id="cd17535">
    <property type="entry name" value="REC_NarL-like"/>
    <property type="match status" value="1"/>
</dbReference>
<proteinExistence type="predicted"/>
<dbReference type="Pfam" id="PF00196">
    <property type="entry name" value="GerE"/>
    <property type="match status" value="1"/>
</dbReference>
<protein>
    <submittedName>
        <fullName evidence="6">Oxygen regulatory protein NreC</fullName>
    </submittedName>
</protein>
<dbReference type="SMART" id="SM00448">
    <property type="entry name" value="REC"/>
    <property type="match status" value="1"/>
</dbReference>
<dbReference type="EMBL" id="CAAHFH010000001">
    <property type="protein sequence ID" value="VGO19322.1"/>
    <property type="molecule type" value="Genomic_DNA"/>
</dbReference>
<dbReference type="SUPFAM" id="SSF52172">
    <property type="entry name" value="CheY-like"/>
    <property type="match status" value="1"/>
</dbReference>
<dbReference type="GO" id="GO:0006355">
    <property type="term" value="P:regulation of DNA-templated transcription"/>
    <property type="evidence" value="ECO:0007669"/>
    <property type="project" value="InterPro"/>
</dbReference>